<accession>A0A1Y2M0I8</accession>
<feature type="compositionally biased region" description="Polar residues" evidence="1">
    <location>
        <begin position="318"/>
        <end position="331"/>
    </location>
</feature>
<dbReference type="InParanoid" id="A0A1Y2M0I8"/>
<reference evidence="2 3" key="1">
    <citation type="journal article" date="2017" name="Genome Announc.">
        <title>Genome sequence of the saprophytic ascomycete Epicoccum nigrum ICMP 19927 strain isolated from New Zealand.</title>
        <authorList>
            <person name="Fokin M."/>
            <person name="Fleetwood D."/>
            <person name="Weir B.S."/>
            <person name="Villas-Boas S.G."/>
        </authorList>
    </citation>
    <scope>NUCLEOTIDE SEQUENCE [LARGE SCALE GENOMIC DNA]</scope>
    <source>
        <strain evidence="2 3">ICMP 19927</strain>
    </source>
</reference>
<dbReference type="Proteomes" id="UP000193240">
    <property type="component" value="Unassembled WGS sequence"/>
</dbReference>
<gene>
    <name evidence="2" type="ORF">B5807_05962</name>
</gene>
<dbReference type="EMBL" id="KZ107843">
    <property type="protein sequence ID" value="OSS49674.1"/>
    <property type="molecule type" value="Genomic_DNA"/>
</dbReference>
<keyword evidence="3" id="KW-1185">Reference proteome</keyword>
<evidence type="ECO:0000256" key="1">
    <source>
        <dbReference type="SAM" id="MobiDB-lite"/>
    </source>
</evidence>
<feature type="compositionally biased region" description="Polar residues" evidence="1">
    <location>
        <begin position="208"/>
        <end position="229"/>
    </location>
</feature>
<evidence type="ECO:0000313" key="3">
    <source>
        <dbReference type="Proteomes" id="UP000193240"/>
    </source>
</evidence>
<organism evidence="2 3">
    <name type="scientific">Epicoccum nigrum</name>
    <name type="common">Soil fungus</name>
    <name type="synonym">Epicoccum purpurascens</name>
    <dbReference type="NCBI Taxonomy" id="105696"/>
    <lineage>
        <taxon>Eukaryota</taxon>
        <taxon>Fungi</taxon>
        <taxon>Dikarya</taxon>
        <taxon>Ascomycota</taxon>
        <taxon>Pezizomycotina</taxon>
        <taxon>Dothideomycetes</taxon>
        <taxon>Pleosporomycetidae</taxon>
        <taxon>Pleosporales</taxon>
        <taxon>Pleosporineae</taxon>
        <taxon>Didymellaceae</taxon>
        <taxon>Epicoccum</taxon>
    </lineage>
</organism>
<proteinExistence type="predicted"/>
<dbReference type="OMA" id="QPRFKHA"/>
<feature type="region of interest" description="Disordered" evidence="1">
    <location>
        <begin position="309"/>
        <end position="337"/>
    </location>
</feature>
<sequence length="445" mass="49710">MPAETACPISGVDQALASYINSRDETLRIRRTLSRYLASSLRPVDHATQDQHVNHECPQRITATGTNPPGLKGSRIAYLQALRIKSQAEAKHAELQTSLEDIRRRHFDDNPTLSRSGQDDEVTRNYIDLLRRRRKFAELGVIQEALEKLQNAKPPTQYHDPRDHIQQVLGGQPDLPAERLEQITQTEVDQTSIFKLKQEVLEARSRMDQANSARKQATSTAREQPGLQQQVHALDKARHEIVEWMQGELAKMEEDSVFLEDASPIKRPRQEDALDDLESAEARVRASYEQYIATRAEVIEAYESLIEPLPQHDEAKTDGTTTGSSEASTDTKLSKPVTKLLPHLPQLARCAQNERSLLQQAVYLQNQMSAADQELEEALLRLSAESHLLPGGSKAASDWGKMASQAESATEMTVKEHLQGSRHEVSSISAIVDLCSLQGKVLTSV</sequence>
<name>A0A1Y2M0I8_EPING</name>
<feature type="region of interest" description="Disordered" evidence="1">
    <location>
        <begin position="207"/>
        <end position="229"/>
    </location>
</feature>
<protein>
    <submittedName>
        <fullName evidence="2">Uncharacterized protein</fullName>
    </submittedName>
</protein>
<evidence type="ECO:0000313" key="2">
    <source>
        <dbReference type="EMBL" id="OSS49674.1"/>
    </source>
</evidence>
<dbReference type="AlphaFoldDB" id="A0A1Y2M0I8"/>